<keyword evidence="3" id="KW-1185">Reference proteome</keyword>
<comment type="caution">
    <text evidence="2">The sequence shown here is derived from an EMBL/GenBank/DDBJ whole genome shotgun (WGS) entry which is preliminary data.</text>
</comment>
<protein>
    <submittedName>
        <fullName evidence="2">Uncharacterized protein</fullName>
    </submittedName>
</protein>
<dbReference type="Proteomes" id="UP001390339">
    <property type="component" value="Unassembled WGS sequence"/>
</dbReference>
<name>A0ABR2JMB7_9PEZI</name>
<gene>
    <name evidence="2" type="ORF">PGQ11_001158</name>
</gene>
<dbReference type="EMBL" id="JAPCWZ010000001">
    <property type="protein sequence ID" value="KAK8879864.1"/>
    <property type="molecule type" value="Genomic_DNA"/>
</dbReference>
<feature type="region of interest" description="Disordered" evidence="1">
    <location>
        <begin position="64"/>
        <end position="114"/>
    </location>
</feature>
<evidence type="ECO:0000313" key="3">
    <source>
        <dbReference type="Proteomes" id="UP001390339"/>
    </source>
</evidence>
<evidence type="ECO:0000256" key="1">
    <source>
        <dbReference type="SAM" id="MobiDB-lite"/>
    </source>
</evidence>
<evidence type="ECO:0000313" key="2">
    <source>
        <dbReference type="EMBL" id="KAK8879864.1"/>
    </source>
</evidence>
<reference evidence="2 3" key="1">
    <citation type="journal article" date="2024" name="IMA Fungus">
        <title>Apiospora arundinis, a panoply of carbohydrate-active enzymes and secondary metabolites.</title>
        <authorList>
            <person name="Sorensen T."/>
            <person name="Petersen C."/>
            <person name="Muurmann A.T."/>
            <person name="Christiansen J.V."/>
            <person name="Brundto M.L."/>
            <person name="Overgaard C.K."/>
            <person name="Boysen A.T."/>
            <person name="Wollenberg R.D."/>
            <person name="Larsen T.O."/>
            <person name="Sorensen J.L."/>
            <person name="Nielsen K.L."/>
            <person name="Sondergaard T.E."/>
        </authorList>
    </citation>
    <scope>NUCLEOTIDE SEQUENCE [LARGE SCALE GENOMIC DNA]</scope>
    <source>
        <strain evidence="2 3">AAU 773</strain>
    </source>
</reference>
<sequence>MFTIGNVEKNRAFNDLGVPVDPTNPLYKELVAKYHHMRDPLVPMADDVVFHDFIRSKIMEKALRAKQNEEDEKNESAYPAQGNSSSSNNNEEEGGGSGDAVVPQKSTQEPKKKTGRSFKNYFRLYCF</sequence>
<proteinExistence type="predicted"/>
<organism evidence="2 3">
    <name type="scientific">Apiospora arundinis</name>
    <dbReference type="NCBI Taxonomy" id="335852"/>
    <lineage>
        <taxon>Eukaryota</taxon>
        <taxon>Fungi</taxon>
        <taxon>Dikarya</taxon>
        <taxon>Ascomycota</taxon>
        <taxon>Pezizomycotina</taxon>
        <taxon>Sordariomycetes</taxon>
        <taxon>Xylariomycetidae</taxon>
        <taxon>Amphisphaeriales</taxon>
        <taxon>Apiosporaceae</taxon>
        <taxon>Apiospora</taxon>
    </lineage>
</organism>
<accession>A0ABR2JMB7</accession>